<accession>A0A0E9RXC3</accession>
<dbReference type="EMBL" id="GBXM01075040">
    <property type="protein sequence ID" value="JAH33537.1"/>
    <property type="molecule type" value="Transcribed_RNA"/>
</dbReference>
<organism evidence="1">
    <name type="scientific">Anguilla anguilla</name>
    <name type="common">European freshwater eel</name>
    <name type="synonym">Muraena anguilla</name>
    <dbReference type="NCBI Taxonomy" id="7936"/>
    <lineage>
        <taxon>Eukaryota</taxon>
        <taxon>Metazoa</taxon>
        <taxon>Chordata</taxon>
        <taxon>Craniata</taxon>
        <taxon>Vertebrata</taxon>
        <taxon>Euteleostomi</taxon>
        <taxon>Actinopterygii</taxon>
        <taxon>Neopterygii</taxon>
        <taxon>Teleostei</taxon>
        <taxon>Anguilliformes</taxon>
        <taxon>Anguillidae</taxon>
        <taxon>Anguilla</taxon>
    </lineage>
</organism>
<reference evidence="1" key="2">
    <citation type="journal article" date="2015" name="Fish Shellfish Immunol.">
        <title>Early steps in the European eel (Anguilla anguilla)-Vibrio vulnificus interaction in the gills: Role of the RtxA13 toxin.</title>
        <authorList>
            <person name="Callol A."/>
            <person name="Pajuelo D."/>
            <person name="Ebbesson L."/>
            <person name="Teles M."/>
            <person name="MacKenzie S."/>
            <person name="Amaro C."/>
        </authorList>
    </citation>
    <scope>NUCLEOTIDE SEQUENCE</scope>
</reference>
<dbReference type="AlphaFoldDB" id="A0A0E9RXC3"/>
<evidence type="ECO:0000313" key="1">
    <source>
        <dbReference type="EMBL" id="JAH33537.1"/>
    </source>
</evidence>
<name>A0A0E9RXC3_ANGAN</name>
<protein>
    <submittedName>
        <fullName evidence="1">Uncharacterized protein</fullName>
    </submittedName>
</protein>
<proteinExistence type="predicted"/>
<reference evidence="1" key="1">
    <citation type="submission" date="2014-11" db="EMBL/GenBank/DDBJ databases">
        <authorList>
            <person name="Amaro Gonzalez C."/>
        </authorList>
    </citation>
    <scope>NUCLEOTIDE SEQUENCE</scope>
</reference>
<sequence length="27" mass="2994">MGTSQGAIFPLRGILHMSHAYKCPYTL</sequence>